<keyword evidence="6" id="KW-0732">Signal</keyword>
<dbReference type="GO" id="GO:0005126">
    <property type="term" value="F:cytokine receptor binding"/>
    <property type="evidence" value="ECO:0007669"/>
    <property type="project" value="InterPro"/>
</dbReference>
<dbReference type="Ensembl" id="ENSSLUT00000025882.1">
    <property type="protein sequence ID" value="ENSSLUP00000025075.1"/>
    <property type="gene ID" value="ENSSLUG00000011413.1"/>
</dbReference>
<evidence type="ECO:0000256" key="5">
    <source>
        <dbReference type="ARBA" id="ARBA00023157"/>
    </source>
</evidence>
<evidence type="ECO:0000313" key="7">
    <source>
        <dbReference type="Ensembl" id="ENSSLUP00000025075.1"/>
    </source>
</evidence>
<evidence type="ECO:0000256" key="2">
    <source>
        <dbReference type="ARBA" id="ARBA00022514"/>
    </source>
</evidence>
<reference evidence="7" key="1">
    <citation type="submission" date="2025-08" db="UniProtKB">
        <authorList>
            <consortium name="Ensembl"/>
        </authorList>
    </citation>
    <scope>IDENTIFICATION</scope>
</reference>
<dbReference type="InterPro" id="IPR009079">
    <property type="entry name" value="4_helix_cytokine-like_core"/>
</dbReference>
<dbReference type="Pfam" id="PF00143">
    <property type="entry name" value="Interferon"/>
    <property type="match status" value="1"/>
</dbReference>
<dbReference type="GO" id="GO:0005615">
    <property type="term" value="C:extracellular space"/>
    <property type="evidence" value="ECO:0007669"/>
    <property type="project" value="UniProtKB-KW"/>
</dbReference>
<keyword evidence="4" id="KW-0051">Antiviral defense</keyword>
<dbReference type="GeneTree" id="ENSGT00510000050089"/>
<dbReference type="GO" id="GO:0051607">
    <property type="term" value="P:defense response to virus"/>
    <property type="evidence" value="ECO:0007669"/>
    <property type="project" value="UniProtKB-KW"/>
</dbReference>
<proteinExistence type="predicted"/>
<dbReference type="SUPFAM" id="SSF47266">
    <property type="entry name" value="4-helical cytokines"/>
    <property type="match status" value="1"/>
</dbReference>
<reference evidence="7" key="2">
    <citation type="submission" date="2025-09" db="UniProtKB">
        <authorList>
            <consortium name="Ensembl"/>
        </authorList>
    </citation>
    <scope>IDENTIFICATION</scope>
</reference>
<keyword evidence="8" id="KW-1185">Reference proteome</keyword>
<feature type="chain" id="PRO_5034075452" evidence="6">
    <location>
        <begin position="21"/>
        <end position="169"/>
    </location>
</feature>
<evidence type="ECO:0000313" key="8">
    <source>
        <dbReference type="Proteomes" id="UP000694568"/>
    </source>
</evidence>
<dbReference type="Gene3D" id="1.20.1250.10">
    <property type="match status" value="1"/>
</dbReference>
<dbReference type="Proteomes" id="UP000694568">
    <property type="component" value="Unplaced"/>
</dbReference>
<dbReference type="InterPro" id="IPR000471">
    <property type="entry name" value="Interferon_alpha/beta/delta"/>
</dbReference>
<keyword evidence="2" id="KW-0202">Cytokine</keyword>
<feature type="signal peptide" evidence="6">
    <location>
        <begin position="1"/>
        <end position="20"/>
    </location>
</feature>
<evidence type="ECO:0000256" key="1">
    <source>
        <dbReference type="ARBA" id="ARBA00004613"/>
    </source>
</evidence>
<name>A0A8C9YHI1_SANLU</name>
<gene>
    <name evidence="7" type="primary">ifnphi1</name>
</gene>
<dbReference type="AlphaFoldDB" id="A0A8C9YHI1"/>
<comment type="subcellular location">
    <subcellularLocation>
        <location evidence="1">Secreted</location>
    </subcellularLocation>
</comment>
<dbReference type="GO" id="GO:0005125">
    <property type="term" value="F:cytokine activity"/>
    <property type="evidence" value="ECO:0007669"/>
    <property type="project" value="UniProtKB-KW"/>
</dbReference>
<protein>
    <submittedName>
        <fullName evidence="7">Uncharacterized protein</fullName>
    </submittedName>
</protein>
<sequence length="169" mass="19815">MQNLSGVLIFLIATLTPVLCCDWLGHYSHLSNKSMTLLRLMGAEDSKHDSPLSFPYKFYRRIQNNTVESQLVFIRDSLELIEGLYLHNDHSSVAWDTDRTDRFLMTLERQREGISRCVNSRLRKYYRRLETLLHTGGSSASWEMIRVVTYGHLHQLDLLVNFMVKQQKH</sequence>
<accession>A0A8C9YHI1</accession>
<evidence type="ECO:0000256" key="4">
    <source>
        <dbReference type="ARBA" id="ARBA00023118"/>
    </source>
</evidence>
<organism evidence="7 8">
    <name type="scientific">Sander lucioperca</name>
    <name type="common">Pike-perch</name>
    <name type="synonym">Perca lucioperca</name>
    <dbReference type="NCBI Taxonomy" id="283035"/>
    <lineage>
        <taxon>Eukaryota</taxon>
        <taxon>Metazoa</taxon>
        <taxon>Chordata</taxon>
        <taxon>Craniata</taxon>
        <taxon>Vertebrata</taxon>
        <taxon>Euteleostomi</taxon>
        <taxon>Actinopterygii</taxon>
        <taxon>Neopterygii</taxon>
        <taxon>Teleostei</taxon>
        <taxon>Neoteleostei</taxon>
        <taxon>Acanthomorphata</taxon>
        <taxon>Eupercaria</taxon>
        <taxon>Perciformes</taxon>
        <taxon>Percoidei</taxon>
        <taxon>Percidae</taxon>
        <taxon>Luciopercinae</taxon>
        <taxon>Sander</taxon>
    </lineage>
</organism>
<evidence type="ECO:0000256" key="6">
    <source>
        <dbReference type="SAM" id="SignalP"/>
    </source>
</evidence>
<evidence type="ECO:0000256" key="3">
    <source>
        <dbReference type="ARBA" id="ARBA00022525"/>
    </source>
</evidence>
<keyword evidence="3" id="KW-0964">Secreted</keyword>
<keyword evidence="5" id="KW-1015">Disulfide bond</keyword>